<feature type="region of interest" description="Disordered" evidence="1">
    <location>
        <begin position="556"/>
        <end position="587"/>
    </location>
</feature>
<feature type="compositionally biased region" description="Basic and acidic residues" evidence="1">
    <location>
        <begin position="558"/>
        <end position="567"/>
    </location>
</feature>
<feature type="chain" id="PRO_5031497462" evidence="2">
    <location>
        <begin position="20"/>
        <end position="587"/>
    </location>
</feature>
<organism evidence="3">
    <name type="scientific">Chaetoceros debilis</name>
    <dbReference type="NCBI Taxonomy" id="122233"/>
    <lineage>
        <taxon>Eukaryota</taxon>
        <taxon>Sar</taxon>
        <taxon>Stramenopiles</taxon>
        <taxon>Ochrophyta</taxon>
        <taxon>Bacillariophyta</taxon>
        <taxon>Coscinodiscophyceae</taxon>
        <taxon>Chaetocerotophycidae</taxon>
        <taxon>Chaetocerotales</taxon>
        <taxon>Chaetocerotaceae</taxon>
        <taxon>Chaetoceros</taxon>
    </lineage>
</organism>
<dbReference type="AlphaFoldDB" id="A0A7S3Q5U0"/>
<accession>A0A7S3Q5U0</accession>
<name>A0A7S3Q5U0_9STRA</name>
<feature type="compositionally biased region" description="Basic residues" evidence="1">
    <location>
        <begin position="578"/>
        <end position="587"/>
    </location>
</feature>
<evidence type="ECO:0000313" key="3">
    <source>
        <dbReference type="EMBL" id="CAE0466682.1"/>
    </source>
</evidence>
<reference evidence="3" key="1">
    <citation type="submission" date="2021-01" db="EMBL/GenBank/DDBJ databases">
        <authorList>
            <person name="Corre E."/>
            <person name="Pelletier E."/>
            <person name="Niang G."/>
            <person name="Scheremetjew M."/>
            <person name="Finn R."/>
            <person name="Kale V."/>
            <person name="Holt S."/>
            <person name="Cochrane G."/>
            <person name="Meng A."/>
            <person name="Brown T."/>
            <person name="Cohen L."/>
        </authorList>
    </citation>
    <scope>NUCLEOTIDE SEQUENCE</scope>
    <source>
        <strain evidence="3">MM31A-1</strain>
    </source>
</reference>
<sequence>MKFTSSILLVLSALHSVKAAVETSNFNDNNGVNPCSTSVSIDCVLKSGESCVSDTASDGKIVPWAWYPKSECGETQKADITYKMCNNNDSGTIALNGGETYAKFTGNAISDSKFAGDFEPGCKEVTITEDLAKCRANPVGIQMSGAIKERTGKNGCYSYAFNKSRSKAIPTTEVIEARLYEHKCENCGDTSVAIGCSFMSNGKKRSCISNDREFTFLNMPKSACDGVSVEATITMRQCNNGKGTIKPNENLSSQKFKGNSIANASSSEDLGPGECVETVTTQFMDTCKSNFPMSINLKPQGTCKCYLFKTAKIDSYDGPIDNNPEIENSGGRQDAGTPLVLWITEIADPNGNNNRRFIELYSPNKRGYVINESISLVKFRGGKNTHTENYVSLTGLRIDKNGFLLICNDTDLVDACEYTPGSSNNFLDDSMGKNDWAIAEVNIETPLTSRIIDIFGVPGKGAKNSNQNFVGGRAFRKARVNTPNGIWTIDEWIVAPSIGDTKYADSVGASETSPGCWYGAGMDCTEDLVGPPTVSPAPSSEADKNLNYRYDAATYDGGAKKTKDGKGGKGGTSTPKAPSKKRRRSRL</sequence>
<proteinExistence type="predicted"/>
<evidence type="ECO:0000256" key="1">
    <source>
        <dbReference type="SAM" id="MobiDB-lite"/>
    </source>
</evidence>
<protein>
    <submittedName>
        <fullName evidence="3">Uncharacterized protein</fullName>
    </submittedName>
</protein>
<evidence type="ECO:0000256" key="2">
    <source>
        <dbReference type="SAM" id="SignalP"/>
    </source>
</evidence>
<dbReference type="EMBL" id="HBIO01014961">
    <property type="protein sequence ID" value="CAE0466682.1"/>
    <property type="molecule type" value="Transcribed_RNA"/>
</dbReference>
<gene>
    <name evidence="3" type="ORF">CDEB00056_LOCUS11534</name>
</gene>
<feature type="signal peptide" evidence="2">
    <location>
        <begin position="1"/>
        <end position="19"/>
    </location>
</feature>
<keyword evidence="2" id="KW-0732">Signal</keyword>